<evidence type="ECO:0000313" key="1">
    <source>
        <dbReference type="EMBL" id="KAJ1352934.1"/>
    </source>
</evidence>
<proteinExistence type="predicted"/>
<name>A0AAD5MXS8_PARTN</name>
<comment type="caution">
    <text evidence="1">The sequence shown here is derived from an EMBL/GenBank/DDBJ whole genome shotgun (WGS) entry which is preliminary data.</text>
</comment>
<dbReference type="Proteomes" id="UP001196413">
    <property type="component" value="Unassembled WGS sequence"/>
</dbReference>
<keyword evidence="2" id="KW-1185">Reference proteome</keyword>
<sequence length="123" mass="14056">MCGEGSFPQQRNSSVRRFRSEAQLGVGPRRMRLMSMVSYKSVEQLRFVAKDCTENVRSAHLPETPTSQYESQIDEIATHLQLFFHLFDDALSCELITRFLQYTASGRNSCVDFSKRDSKGTAH</sequence>
<dbReference type="AlphaFoldDB" id="A0AAD5MXS8"/>
<gene>
    <name evidence="1" type="ORF">KIN20_009448</name>
</gene>
<evidence type="ECO:0000313" key="2">
    <source>
        <dbReference type="Proteomes" id="UP001196413"/>
    </source>
</evidence>
<dbReference type="EMBL" id="JAHQIW010001571">
    <property type="protein sequence ID" value="KAJ1352934.1"/>
    <property type="molecule type" value="Genomic_DNA"/>
</dbReference>
<reference evidence="1" key="1">
    <citation type="submission" date="2021-06" db="EMBL/GenBank/DDBJ databases">
        <title>Parelaphostrongylus tenuis whole genome reference sequence.</title>
        <authorList>
            <person name="Garwood T.J."/>
            <person name="Larsen P.A."/>
            <person name="Fountain-Jones N.M."/>
            <person name="Garbe J.R."/>
            <person name="Macchietto M.G."/>
            <person name="Kania S.A."/>
            <person name="Gerhold R.W."/>
            <person name="Richards J.E."/>
            <person name="Wolf T.M."/>
        </authorList>
    </citation>
    <scope>NUCLEOTIDE SEQUENCE</scope>
    <source>
        <strain evidence="1">MNPRO001-30</strain>
        <tissue evidence="1">Meninges</tissue>
    </source>
</reference>
<protein>
    <submittedName>
        <fullName evidence="1">Uncharacterized protein</fullName>
    </submittedName>
</protein>
<accession>A0AAD5MXS8</accession>
<organism evidence="1 2">
    <name type="scientific">Parelaphostrongylus tenuis</name>
    <name type="common">Meningeal worm</name>
    <dbReference type="NCBI Taxonomy" id="148309"/>
    <lineage>
        <taxon>Eukaryota</taxon>
        <taxon>Metazoa</taxon>
        <taxon>Ecdysozoa</taxon>
        <taxon>Nematoda</taxon>
        <taxon>Chromadorea</taxon>
        <taxon>Rhabditida</taxon>
        <taxon>Rhabditina</taxon>
        <taxon>Rhabditomorpha</taxon>
        <taxon>Strongyloidea</taxon>
        <taxon>Metastrongylidae</taxon>
        <taxon>Parelaphostrongylus</taxon>
    </lineage>
</organism>